<dbReference type="GO" id="GO:0004803">
    <property type="term" value="F:transposase activity"/>
    <property type="evidence" value="ECO:0007669"/>
    <property type="project" value="InterPro"/>
</dbReference>
<dbReference type="AlphaFoldDB" id="A0A162PGK9"/>
<dbReference type="Pfam" id="PF01797">
    <property type="entry name" value="Y1_Tnp"/>
    <property type="match status" value="1"/>
</dbReference>
<feature type="domain" description="Transposase IS200-like" evidence="1">
    <location>
        <begin position="11"/>
        <end position="131"/>
    </location>
</feature>
<gene>
    <name evidence="2" type="ORF">B4088_0380</name>
</gene>
<dbReference type="SMART" id="SM01321">
    <property type="entry name" value="Y1_Tnp"/>
    <property type="match status" value="1"/>
</dbReference>
<name>A0A162PGK9_BACCE</name>
<dbReference type="RefSeq" id="WP_064774835.1">
    <property type="nucleotide sequence ID" value="NZ_LJKE01000015.1"/>
</dbReference>
<dbReference type="InterPro" id="IPR036515">
    <property type="entry name" value="Transposase_17_sf"/>
</dbReference>
<evidence type="ECO:0000313" key="3">
    <source>
        <dbReference type="Proteomes" id="UP000076482"/>
    </source>
</evidence>
<reference evidence="2 3" key="1">
    <citation type="submission" date="2015-09" db="EMBL/GenBank/DDBJ databases">
        <title>Bacillus cereus food isolates.</title>
        <authorList>
            <person name="Boekhorst J."/>
        </authorList>
    </citation>
    <scope>NUCLEOTIDE SEQUENCE [LARGE SCALE GENOMIC DNA]</scope>
    <source>
        <strain evidence="2 3">B4088</strain>
    </source>
</reference>
<proteinExistence type="predicted"/>
<dbReference type="GO" id="GO:0006313">
    <property type="term" value="P:DNA transposition"/>
    <property type="evidence" value="ECO:0007669"/>
    <property type="project" value="InterPro"/>
</dbReference>
<dbReference type="Gene3D" id="3.30.70.1290">
    <property type="entry name" value="Transposase IS200-like"/>
    <property type="match status" value="1"/>
</dbReference>
<protein>
    <submittedName>
        <fullName evidence="2">Transposase</fullName>
    </submittedName>
</protein>
<dbReference type="GO" id="GO:0003677">
    <property type="term" value="F:DNA binding"/>
    <property type="evidence" value="ECO:0007669"/>
    <property type="project" value="InterPro"/>
</dbReference>
<dbReference type="PANTHER" id="PTHR33360:SF2">
    <property type="entry name" value="TRANSPOSASE FOR INSERTION SEQUENCE ELEMENT IS200"/>
    <property type="match status" value="1"/>
</dbReference>
<dbReference type="PATRIC" id="fig|1396.535.peg.4126"/>
<evidence type="ECO:0000259" key="1">
    <source>
        <dbReference type="SMART" id="SM01321"/>
    </source>
</evidence>
<dbReference type="Proteomes" id="UP000076482">
    <property type="component" value="Unassembled WGS sequence"/>
</dbReference>
<organism evidence="2 3">
    <name type="scientific">Bacillus cereus</name>
    <dbReference type="NCBI Taxonomy" id="1396"/>
    <lineage>
        <taxon>Bacteria</taxon>
        <taxon>Bacillati</taxon>
        <taxon>Bacillota</taxon>
        <taxon>Bacilli</taxon>
        <taxon>Bacillales</taxon>
        <taxon>Bacillaceae</taxon>
        <taxon>Bacillus</taxon>
        <taxon>Bacillus cereus group</taxon>
    </lineage>
</organism>
<dbReference type="EMBL" id="LJKE01000015">
    <property type="protein sequence ID" value="KZD71919.1"/>
    <property type="molecule type" value="Genomic_DNA"/>
</dbReference>
<sequence length="141" mass="16569">MTEFNKNRRAFFKLTYHLVVTTQNRTPYINDQVKTRLEEIVNDLFSKRDCSIKLINTECDYIHIKFEAPPHLNLTTIINNFKSVSSRYIRKEFKDLLSTYPNTTSFWNPHYMIITSGDTVAEAITHYTLLETPNESKSTPQ</sequence>
<comment type="caution">
    <text evidence="2">The sequence shown here is derived from an EMBL/GenBank/DDBJ whole genome shotgun (WGS) entry which is preliminary data.</text>
</comment>
<dbReference type="NCBIfam" id="NF033573">
    <property type="entry name" value="transpos_IS200"/>
    <property type="match status" value="1"/>
</dbReference>
<dbReference type="PANTHER" id="PTHR33360">
    <property type="entry name" value="TRANSPOSASE FOR INSERTION SEQUENCE ELEMENT IS200"/>
    <property type="match status" value="1"/>
</dbReference>
<evidence type="ECO:0000313" key="2">
    <source>
        <dbReference type="EMBL" id="KZD71919.1"/>
    </source>
</evidence>
<dbReference type="InterPro" id="IPR002686">
    <property type="entry name" value="Transposase_17"/>
</dbReference>
<dbReference type="SUPFAM" id="SSF143422">
    <property type="entry name" value="Transposase IS200-like"/>
    <property type="match status" value="1"/>
</dbReference>
<accession>A0A162PGK9</accession>